<dbReference type="AlphaFoldDB" id="A0A830HE79"/>
<protein>
    <submittedName>
        <fullName evidence="2">Uncharacterized protein</fullName>
    </submittedName>
</protein>
<keyword evidence="3" id="KW-1185">Reference proteome</keyword>
<evidence type="ECO:0000313" key="2">
    <source>
        <dbReference type="EMBL" id="GHP05002.1"/>
    </source>
</evidence>
<dbReference type="PANTHER" id="PTHR35548">
    <property type="entry name" value="EXPRESSED PROTEIN"/>
    <property type="match status" value="1"/>
</dbReference>
<gene>
    <name evidence="2" type="ORF">PPROV_000375400</name>
</gene>
<feature type="compositionally biased region" description="Low complexity" evidence="1">
    <location>
        <begin position="37"/>
        <end position="46"/>
    </location>
</feature>
<proteinExistence type="predicted"/>
<evidence type="ECO:0000256" key="1">
    <source>
        <dbReference type="SAM" id="MobiDB-lite"/>
    </source>
</evidence>
<reference evidence="2" key="1">
    <citation type="submission" date="2020-10" db="EMBL/GenBank/DDBJ databases">
        <title>Unveiling of a novel bifunctional photoreceptor, Dualchrome1, isolated from a cosmopolitan green alga.</title>
        <authorList>
            <person name="Suzuki S."/>
            <person name="Kawachi M."/>
        </authorList>
    </citation>
    <scope>NUCLEOTIDE SEQUENCE</scope>
    <source>
        <strain evidence="2">NIES 2893</strain>
    </source>
</reference>
<dbReference type="PANTHER" id="PTHR35548:SF1">
    <property type="entry name" value="EXPRESSED PROTEIN"/>
    <property type="match status" value="1"/>
</dbReference>
<dbReference type="Proteomes" id="UP000660262">
    <property type="component" value="Unassembled WGS sequence"/>
</dbReference>
<dbReference type="OrthoDB" id="1875050at2759"/>
<dbReference type="InterPro" id="IPR038934">
    <property type="entry name" value="At5g64816-like"/>
</dbReference>
<evidence type="ECO:0000313" key="3">
    <source>
        <dbReference type="Proteomes" id="UP000660262"/>
    </source>
</evidence>
<sequence length="152" mass="15924">MKLLGDSGFFHGFVSHFNFNGLGAARAAPSPPPGSALPPLSSGVPGTSSGTAAPPGSSQTNRAASSDEPHSHSLFVCERVCASNKLIKRLGWISKDPSVGACMTVCADNEQEACTEACAQVMCADSHEVPAWNDACVKRCTAECTKFRTHER</sequence>
<organism evidence="2 3">
    <name type="scientific">Pycnococcus provasolii</name>
    <dbReference type="NCBI Taxonomy" id="41880"/>
    <lineage>
        <taxon>Eukaryota</taxon>
        <taxon>Viridiplantae</taxon>
        <taxon>Chlorophyta</taxon>
        <taxon>Pseudoscourfieldiophyceae</taxon>
        <taxon>Pseudoscourfieldiales</taxon>
        <taxon>Pycnococcaceae</taxon>
        <taxon>Pycnococcus</taxon>
    </lineage>
</organism>
<accession>A0A830HE79</accession>
<feature type="region of interest" description="Disordered" evidence="1">
    <location>
        <begin position="28"/>
        <end position="70"/>
    </location>
</feature>
<name>A0A830HE79_9CHLO</name>
<dbReference type="EMBL" id="BNJQ01000009">
    <property type="protein sequence ID" value="GHP05002.1"/>
    <property type="molecule type" value="Genomic_DNA"/>
</dbReference>
<comment type="caution">
    <text evidence="2">The sequence shown here is derived from an EMBL/GenBank/DDBJ whole genome shotgun (WGS) entry which is preliminary data.</text>
</comment>
<feature type="compositionally biased region" description="Polar residues" evidence="1">
    <location>
        <begin position="47"/>
        <end position="64"/>
    </location>
</feature>